<dbReference type="InterPro" id="IPR027994">
    <property type="entry name" value="WxL_dom"/>
</dbReference>
<comment type="caution">
    <text evidence="4">The sequence shown here is derived from an EMBL/GenBank/DDBJ whole genome shotgun (WGS) entry which is preliminary data.</text>
</comment>
<evidence type="ECO:0000259" key="3">
    <source>
        <dbReference type="Pfam" id="PF13731"/>
    </source>
</evidence>
<dbReference type="Proteomes" id="UP001181046">
    <property type="component" value="Unassembled WGS sequence"/>
</dbReference>
<sequence>MKKITLFSTLAILGTLALSTTNVFAADGGVYKSNGQISFVPNEDPTDPVDPTDPENPVDPVDPTDPEGPGEGTAGPLSIDFASSFNFGEQKITSSNQVYKAAAQEYKNSSGEIKKGPNYVQVTDNRGTEAGWKLMVKQDAQFKSSSEKELTGASLQLTNGNIVTASTSAEPASEAAVTLVPGEESKLMNAAAGQGAGTFLLDWGTDETTGGQSVSLSVPGSTTKYAEKYATTLTWTLTDTPDNA</sequence>
<feature type="compositionally biased region" description="Acidic residues" evidence="1">
    <location>
        <begin position="44"/>
        <end position="53"/>
    </location>
</feature>
<feature type="domain" description="WxL" evidence="3">
    <location>
        <begin position="29"/>
        <end position="241"/>
    </location>
</feature>
<gene>
    <name evidence="4" type="ORF">P7H27_11865</name>
</gene>
<dbReference type="EMBL" id="JARQAJ010000008">
    <property type="protein sequence ID" value="MDT2760458.1"/>
    <property type="molecule type" value="Genomic_DNA"/>
</dbReference>
<proteinExistence type="predicted"/>
<accession>A0ABU3FCP9</accession>
<keyword evidence="5" id="KW-1185">Reference proteome</keyword>
<evidence type="ECO:0000256" key="1">
    <source>
        <dbReference type="SAM" id="MobiDB-lite"/>
    </source>
</evidence>
<dbReference type="RefSeq" id="WP_137619087.1">
    <property type="nucleotide sequence ID" value="NZ_BJDX01000007.1"/>
</dbReference>
<evidence type="ECO:0000313" key="5">
    <source>
        <dbReference type="Proteomes" id="UP001181046"/>
    </source>
</evidence>
<keyword evidence="2" id="KW-0732">Signal</keyword>
<feature type="signal peptide" evidence="2">
    <location>
        <begin position="1"/>
        <end position="25"/>
    </location>
</feature>
<feature type="chain" id="PRO_5045213442" evidence="2">
    <location>
        <begin position="26"/>
        <end position="244"/>
    </location>
</feature>
<dbReference type="Pfam" id="PF13731">
    <property type="entry name" value="WxL"/>
    <property type="match status" value="1"/>
</dbReference>
<organism evidence="4 5">
    <name type="scientific">Enterococcus xiangfangensis</name>
    <dbReference type="NCBI Taxonomy" id="1296537"/>
    <lineage>
        <taxon>Bacteria</taxon>
        <taxon>Bacillati</taxon>
        <taxon>Bacillota</taxon>
        <taxon>Bacilli</taxon>
        <taxon>Lactobacillales</taxon>
        <taxon>Enterococcaceae</taxon>
        <taxon>Enterococcus</taxon>
    </lineage>
</organism>
<reference evidence="4" key="1">
    <citation type="submission" date="2023-03" db="EMBL/GenBank/DDBJ databases">
        <authorList>
            <person name="Shen W."/>
            <person name="Cai J."/>
        </authorList>
    </citation>
    <scope>NUCLEOTIDE SEQUENCE</scope>
    <source>
        <strain evidence="4">P66-3</strain>
    </source>
</reference>
<feature type="region of interest" description="Disordered" evidence="1">
    <location>
        <begin position="36"/>
        <end position="77"/>
    </location>
</feature>
<evidence type="ECO:0000313" key="4">
    <source>
        <dbReference type="EMBL" id="MDT2760458.1"/>
    </source>
</evidence>
<protein>
    <submittedName>
        <fullName evidence="4">WxL domain-containing protein</fullName>
    </submittedName>
</protein>
<evidence type="ECO:0000256" key="2">
    <source>
        <dbReference type="SAM" id="SignalP"/>
    </source>
</evidence>
<name>A0ABU3FCP9_9ENTE</name>